<organism evidence="2">
    <name type="scientific">Desulfobacca acetoxidans</name>
    <dbReference type="NCBI Taxonomy" id="60893"/>
    <lineage>
        <taxon>Bacteria</taxon>
        <taxon>Pseudomonadati</taxon>
        <taxon>Thermodesulfobacteriota</taxon>
        <taxon>Desulfobaccia</taxon>
        <taxon>Desulfobaccales</taxon>
        <taxon>Desulfobaccaceae</taxon>
        <taxon>Desulfobacca</taxon>
    </lineage>
</organism>
<evidence type="ECO:0000313" key="2">
    <source>
        <dbReference type="EMBL" id="HGB15079.1"/>
    </source>
</evidence>
<gene>
    <name evidence="2" type="ORF">ENV62_07585</name>
</gene>
<dbReference type="Pfam" id="PF26390">
    <property type="entry name" value="MamS_MamX"/>
    <property type="match status" value="1"/>
</dbReference>
<dbReference type="AlphaFoldDB" id="A0A7C3SJY2"/>
<sequence length="146" mass="15990">MKKGRFLITGTVGMWLVVLLLFPAFAQRGGRIHYSDLFNPATLGTISGKVVSVEKTLSGNSRDYCVHATVQIGKGLVKAVFAPLSFMQKENLTLAPGDRLTLQGSMITVMGKPYILVTEVTGDRTMKLREPNGRPAWAVGDDWHAR</sequence>
<dbReference type="InterPro" id="IPR058837">
    <property type="entry name" value="MamS_MamX_dom"/>
</dbReference>
<dbReference type="EMBL" id="DTHB01000049">
    <property type="protein sequence ID" value="HGB15079.1"/>
    <property type="molecule type" value="Genomic_DNA"/>
</dbReference>
<feature type="domain" description="Magnetosome protein MamS/MamX" evidence="1">
    <location>
        <begin position="43"/>
        <end position="123"/>
    </location>
</feature>
<proteinExistence type="predicted"/>
<comment type="caution">
    <text evidence="2">The sequence shown here is derived from an EMBL/GenBank/DDBJ whole genome shotgun (WGS) entry which is preliminary data.</text>
</comment>
<evidence type="ECO:0000259" key="1">
    <source>
        <dbReference type="Pfam" id="PF26390"/>
    </source>
</evidence>
<name>A0A7C3SJY2_9BACT</name>
<accession>A0A7C3SJY2</accession>
<reference evidence="2" key="1">
    <citation type="journal article" date="2020" name="mSystems">
        <title>Genome- and Community-Level Interaction Insights into Carbon Utilization and Element Cycling Functions of Hydrothermarchaeota in Hydrothermal Sediment.</title>
        <authorList>
            <person name="Zhou Z."/>
            <person name="Liu Y."/>
            <person name="Xu W."/>
            <person name="Pan J."/>
            <person name="Luo Z.H."/>
            <person name="Li M."/>
        </authorList>
    </citation>
    <scope>NUCLEOTIDE SEQUENCE [LARGE SCALE GENOMIC DNA]</scope>
    <source>
        <strain evidence="2">SpSt-776</strain>
    </source>
</reference>
<protein>
    <recommendedName>
        <fullName evidence="1">Magnetosome protein MamS/MamX domain-containing protein</fullName>
    </recommendedName>
</protein>